<comment type="function">
    <text evidence="4">Nucleoside triphosphate pyrophosphatase. May have a dual role in cell division arrest and in preventing the incorporation of modified nucleotides into cellular nucleic acids.</text>
</comment>
<gene>
    <name evidence="5" type="ORF">W911_01865</name>
</gene>
<dbReference type="STRING" id="1029756.W911_01865"/>
<protein>
    <recommendedName>
        <fullName evidence="4">Nucleoside triphosphate pyrophosphatase</fullName>
        <ecNumber evidence="4">3.6.1.9</ecNumber>
    </recommendedName>
    <alternativeName>
        <fullName evidence="4">Nucleotide pyrophosphatase</fullName>
        <shortName evidence="4">Nucleotide PPase</shortName>
    </alternativeName>
</protein>
<dbReference type="PIRSF" id="PIRSF006305">
    <property type="entry name" value="Maf"/>
    <property type="match status" value="1"/>
</dbReference>
<evidence type="ECO:0000256" key="4">
    <source>
        <dbReference type="HAMAP-Rule" id="MF_00528"/>
    </source>
</evidence>
<accession>V5S9X5</accession>
<comment type="cofactor">
    <cofactor evidence="1 4">
        <name>a divalent metal cation</name>
        <dbReference type="ChEBI" id="CHEBI:60240"/>
    </cofactor>
</comment>
<dbReference type="HAMAP" id="MF_00528">
    <property type="entry name" value="Maf"/>
    <property type="match status" value="1"/>
</dbReference>
<dbReference type="SUPFAM" id="SSF52972">
    <property type="entry name" value="ITPase-like"/>
    <property type="match status" value="1"/>
</dbReference>
<dbReference type="CDD" id="cd00555">
    <property type="entry name" value="Maf"/>
    <property type="match status" value="1"/>
</dbReference>
<evidence type="ECO:0000313" key="5">
    <source>
        <dbReference type="EMBL" id="AHB47428.1"/>
    </source>
</evidence>
<dbReference type="OrthoDB" id="9813962at2"/>
<keyword evidence="3 4" id="KW-0546">Nucleotide metabolism</keyword>
<keyword evidence="4" id="KW-0963">Cytoplasm</keyword>
<dbReference type="EMBL" id="CP006912">
    <property type="protein sequence ID" value="AHB47428.1"/>
    <property type="molecule type" value="Genomic_DNA"/>
</dbReference>
<keyword evidence="2 4" id="KW-0378">Hydrolase</keyword>
<dbReference type="RefSeq" id="WP_023785805.1">
    <property type="nucleotide sequence ID" value="NC_022997.1"/>
</dbReference>
<comment type="catalytic activity">
    <reaction evidence="4">
        <text>a 2'-deoxyribonucleoside 5'-triphosphate + H2O = a 2'-deoxyribonucleoside 5'-phosphate + diphosphate + H(+)</text>
        <dbReference type="Rhea" id="RHEA:44644"/>
        <dbReference type="ChEBI" id="CHEBI:15377"/>
        <dbReference type="ChEBI" id="CHEBI:15378"/>
        <dbReference type="ChEBI" id="CHEBI:33019"/>
        <dbReference type="ChEBI" id="CHEBI:61560"/>
        <dbReference type="ChEBI" id="CHEBI:65317"/>
        <dbReference type="EC" id="3.6.1.9"/>
    </reaction>
</comment>
<organism evidence="5 6">
    <name type="scientific">Hyphomicrobium nitrativorans NL23</name>
    <dbReference type="NCBI Taxonomy" id="1029756"/>
    <lineage>
        <taxon>Bacteria</taxon>
        <taxon>Pseudomonadati</taxon>
        <taxon>Pseudomonadota</taxon>
        <taxon>Alphaproteobacteria</taxon>
        <taxon>Hyphomicrobiales</taxon>
        <taxon>Hyphomicrobiaceae</taxon>
        <taxon>Hyphomicrobium</taxon>
    </lineage>
</organism>
<comment type="catalytic activity">
    <reaction evidence="4">
        <text>a ribonucleoside 5'-triphosphate + H2O = a ribonucleoside 5'-phosphate + diphosphate + H(+)</text>
        <dbReference type="Rhea" id="RHEA:23996"/>
        <dbReference type="ChEBI" id="CHEBI:15377"/>
        <dbReference type="ChEBI" id="CHEBI:15378"/>
        <dbReference type="ChEBI" id="CHEBI:33019"/>
        <dbReference type="ChEBI" id="CHEBI:58043"/>
        <dbReference type="ChEBI" id="CHEBI:61557"/>
        <dbReference type="EC" id="3.6.1.9"/>
    </reaction>
</comment>
<dbReference type="PANTHER" id="PTHR43213:SF5">
    <property type="entry name" value="BIFUNCTIONAL DTTP_UTP PYROPHOSPHATASE_METHYLTRANSFERASE PROTEIN-RELATED"/>
    <property type="match status" value="1"/>
</dbReference>
<dbReference type="KEGG" id="hni:W911_01865"/>
<dbReference type="Gene3D" id="3.90.950.10">
    <property type="match status" value="1"/>
</dbReference>
<reference evidence="5 6" key="1">
    <citation type="journal article" date="2014" name="Genome Announc.">
        <title>Complete Genome Sequence of Hyphomicrobium nitrativorans Strain NL23, a Denitrifying Bacterium Isolated from Biofilm of a Methanol-Fed Denitrification System Treating Seawater at the Montreal Biodome.</title>
        <authorList>
            <person name="Martineau C."/>
            <person name="Villeneuve C."/>
            <person name="Mauffrey F."/>
            <person name="Villemur R."/>
        </authorList>
    </citation>
    <scope>NUCLEOTIDE SEQUENCE [LARGE SCALE GENOMIC DNA]</scope>
    <source>
        <strain evidence="5">NL23</strain>
    </source>
</reference>
<sequence>MRRNAPHLVLASGSATRRAMLEAAGIAVTVTPADVDEAAIRDGLLADTPGLPHARIALALAEEKAKAVSAQHKHALVIGADQVLSFEGRLFEKPRDMDDARASLVALRGKTHTLHSAVALGVNGETVWHDVAVAHLTMRAFSNNALDGYLARVGDVVLTSVGAYQIEGPAVQLFAAVEGDHATILGMPLLPLVAELLRRGVLEA</sequence>
<dbReference type="HOGENOM" id="CLU_040416_1_1_5"/>
<evidence type="ECO:0000256" key="1">
    <source>
        <dbReference type="ARBA" id="ARBA00001968"/>
    </source>
</evidence>
<proteinExistence type="inferred from homology"/>
<dbReference type="GO" id="GO:0009117">
    <property type="term" value="P:nucleotide metabolic process"/>
    <property type="evidence" value="ECO:0007669"/>
    <property type="project" value="UniProtKB-KW"/>
</dbReference>
<dbReference type="EC" id="3.6.1.9" evidence="4"/>
<dbReference type="InterPro" id="IPR003697">
    <property type="entry name" value="Maf-like"/>
</dbReference>
<evidence type="ECO:0000313" key="6">
    <source>
        <dbReference type="Proteomes" id="UP000018542"/>
    </source>
</evidence>
<comment type="subcellular location">
    <subcellularLocation>
        <location evidence="4">Cytoplasm</location>
    </subcellularLocation>
</comment>
<comment type="caution">
    <text evidence="4">Lacks conserved residue(s) required for the propagation of feature annotation.</text>
</comment>
<dbReference type="PATRIC" id="fig|1029756.8.peg.396"/>
<evidence type="ECO:0000256" key="3">
    <source>
        <dbReference type="ARBA" id="ARBA00023080"/>
    </source>
</evidence>
<dbReference type="PANTHER" id="PTHR43213">
    <property type="entry name" value="BIFUNCTIONAL DTTP/UTP PYROPHOSPHATASE/METHYLTRANSFERASE PROTEIN-RELATED"/>
    <property type="match status" value="1"/>
</dbReference>
<dbReference type="AlphaFoldDB" id="V5S9X5"/>
<evidence type="ECO:0000256" key="2">
    <source>
        <dbReference type="ARBA" id="ARBA00022801"/>
    </source>
</evidence>
<dbReference type="InterPro" id="IPR029001">
    <property type="entry name" value="ITPase-like_fam"/>
</dbReference>
<dbReference type="GO" id="GO:0047429">
    <property type="term" value="F:nucleoside triphosphate diphosphatase activity"/>
    <property type="evidence" value="ECO:0007669"/>
    <property type="project" value="UniProtKB-EC"/>
</dbReference>
<dbReference type="GO" id="GO:0005737">
    <property type="term" value="C:cytoplasm"/>
    <property type="evidence" value="ECO:0007669"/>
    <property type="project" value="UniProtKB-SubCell"/>
</dbReference>
<dbReference type="Proteomes" id="UP000018542">
    <property type="component" value="Chromosome"/>
</dbReference>
<name>V5S9X5_9HYPH</name>
<keyword evidence="6" id="KW-1185">Reference proteome</keyword>
<comment type="similarity">
    <text evidence="4">Belongs to the Maf family.</text>
</comment>
<feature type="active site" description="Proton acceptor" evidence="4">
    <location>
        <position position="81"/>
    </location>
</feature>
<dbReference type="Pfam" id="PF02545">
    <property type="entry name" value="Maf"/>
    <property type="match status" value="1"/>
</dbReference>